<gene>
    <name evidence="16" type="ORF">Esi_0009_0096</name>
</gene>
<evidence type="ECO:0000259" key="15">
    <source>
        <dbReference type="Pfam" id="PF08267"/>
    </source>
</evidence>
<organism evidence="16 17">
    <name type="scientific">Ectocarpus siliculosus</name>
    <name type="common">Brown alga</name>
    <name type="synonym">Conferva siliculosa</name>
    <dbReference type="NCBI Taxonomy" id="2880"/>
    <lineage>
        <taxon>Eukaryota</taxon>
        <taxon>Sar</taxon>
        <taxon>Stramenopiles</taxon>
        <taxon>Ochrophyta</taxon>
        <taxon>PX clade</taxon>
        <taxon>Phaeophyceae</taxon>
        <taxon>Ectocarpales</taxon>
        <taxon>Ectocarpaceae</taxon>
        <taxon>Ectocarpus</taxon>
    </lineage>
</organism>
<keyword evidence="10" id="KW-0486">Methionine biosynthesis</keyword>
<comment type="cofactor">
    <cofactor evidence="12">
        <name>Zn(2+)</name>
        <dbReference type="ChEBI" id="CHEBI:29105"/>
    </cofactor>
    <text evidence="12">Binds 2 Zn(2+) ions per subunit.</text>
</comment>
<reference evidence="16 17" key="1">
    <citation type="journal article" date="2010" name="Nature">
        <title>The Ectocarpus genome and the independent evolution of multicellularity in brown algae.</title>
        <authorList>
            <person name="Cock J.M."/>
            <person name="Sterck L."/>
            <person name="Rouze P."/>
            <person name="Scornet D."/>
            <person name="Allen A.E."/>
            <person name="Amoutzias G."/>
            <person name="Anthouard V."/>
            <person name="Artiguenave F."/>
            <person name="Aury J.M."/>
            <person name="Badger J.H."/>
            <person name="Beszteri B."/>
            <person name="Billiau K."/>
            <person name="Bonnet E."/>
            <person name="Bothwell J.H."/>
            <person name="Bowler C."/>
            <person name="Boyen C."/>
            <person name="Brownlee C."/>
            <person name="Carrano C.J."/>
            <person name="Charrier B."/>
            <person name="Cho G.Y."/>
            <person name="Coelho S.M."/>
            <person name="Collen J."/>
            <person name="Corre E."/>
            <person name="Da Silva C."/>
            <person name="Delage L."/>
            <person name="Delaroque N."/>
            <person name="Dittami S.M."/>
            <person name="Doulbeau S."/>
            <person name="Elias M."/>
            <person name="Farnham G."/>
            <person name="Gachon C.M."/>
            <person name="Gschloessl B."/>
            <person name="Heesch S."/>
            <person name="Jabbari K."/>
            <person name="Jubin C."/>
            <person name="Kawai H."/>
            <person name="Kimura K."/>
            <person name="Kloareg B."/>
            <person name="Kupper F.C."/>
            <person name="Lang D."/>
            <person name="Le Bail A."/>
            <person name="Leblanc C."/>
            <person name="Lerouge P."/>
            <person name="Lohr M."/>
            <person name="Lopez P.J."/>
            <person name="Martens C."/>
            <person name="Maumus F."/>
            <person name="Michel G."/>
            <person name="Miranda-Saavedra D."/>
            <person name="Morales J."/>
            <person name="Moreau H."/>
            <person name="Motomura T."/>
            <person name="Nagasato C."/>
            <person name="Napoli C.A."/>
            <person name="Nelson D.R."/>
            <person name="Nyvall-Collen P."/>
            <person name="Peters A.F."/>
            <person name="Pommier C."/>
            <person name="Potin P."/>
            <person name="Poulain J."/>
            <person name="Quesneville H."/>
            <person name="Read B."/>
            <person name="Rensing S.A."/>
            <person name="Ritter A."/>
            <person name="Rousvoal S."/>
            <person name="Samanta M."/>
            <person name="Samson G."/>
            <person name="Schroeder D.C."/>
            <person name="Segurens B."/>
            <person name="Strittmatter M."/>
            <person name="Tonon T."/>
            <person name="Tregear J.W."/>
            <person name="Valentin K."/>
            <person name="von Dassow P."/>
            <person name="Yamagishi T."/>
            <person name="Van de Peer Y."/>
            <person name="Wincker P."/>
        </authorList>
    </citation>
    <scope>NUCLEOTIDE SEQUENCE [LARGE SCALE GENOMIC DNA]</scope>
    <source>
        <strain evidence="17">Ec32 / CCAP1310/4</strain>
    </source>
</reference>
<dbReference type="Pfam" id="PF08267">
    <property type="entry name" value="Meth_synt_1"/>
    <property type="match status" value="1"/>
</dbReference>
<feature type="binding site" evidence="11">
    <location>
        <position position="20"/>
    </location>
    <ligand>
        <name>5-methyltetrahydropteroyltri-L-glutamate</name>
        <dbReference type="ChEBI" id="CHEBI:58207"/>
    </ligand>
</feature>
<keyword evidence="17" id="KW-1185">Reference proteome</keyword>
<dbReference type="Pfam" id="PF01717">
    <property type="entry name" value="Meth_synt_2"/>
    <property type="match status" value="1"/>
</dbReference>
<dbReference type="EMBL" id="FN649732">
    <property type="protein sequence ID" value="CBN73953.1"/>
    <property type="molecule type" value="Genomic_DNA"/>
</dbReference>
<evidence type="ECO:0000256" key="12">
    <source>
        <dbReference type="PIRSR" id="PIRSR000382-2"/>
    </source>
</evidence>
<evidence type="ECO:0000256" key="8">
    <source>
        <dbReference type="ARBA" id="ARBA00022723"/>
    </source>
</evidence>
<evidence type="ECO:0000256" key="4">
    <source>
        <dbReference type="ARBA" id="ARBA00012034"/>
    </source>
</evidence>
<dbReference type="eggNOG" id="KOG2263">
    <property type="taxonomic scope" value="Eukaryota"/>
</dbReference>
<evidence type="ECO:0000313" key="16">
    <source>
        <dbReference type="EMBL" id="CBN73953.1"/>
    </source>
</evidence>
<comment type="similarity">
    <text evidence="3">Belongs to the vitamin-B12 independent methionine synthase family.</text>
</comment>
<evidence type="ECO:0000256" key="1">
    <source>
        <dbReference type="ARBA" id="ARBA00002777"/>
    </source>
</evidence>
<dbReference type="AlphaFoldDB" id="D8LTQ6"/>
<evidence type="ECO:0000256" key="9">
    <source>
        <dbReference type="ARBA" id="ARBA00022833"/>
    </source>
</evidence>
<feature type="active site" description="Proton donor" evidence="13">
    <location>
        <position position="719"/>
    </location>
</feature>
<dbReference type="InterPro" id="IPR013215">
    <property type="entry name" value="Cbl-indep_Met_Synth_N"/>
</dbReference>
<evidence type="ECO:0000256" key="7">
    <source>
        <dbReference type="ARBA" id="ARBA00022679"/>
    </source>
</evidence>
<feature type="binding site" evidence="11">
    <location>
        <position position="509"/>
    </location>
    <ligand>
        <name>L-methionine</name>
        <dbReference type="ChEBI" id="CHEBI:57844"/>
    </ligand>
</feature>
<feature type="binding site" evidence="11">
    <location>
        <position position="624"/>
    </location>
    <ligand>
        <name>L-homocysteine</name>
        <dbReference type="ChEBI" id="CHEBI:58199"/>
    </ligand>
</feature>
<keyword evidence="7 16" id="KW-0808">Transferase</keyword>
<dbReference type="EMBL" id="FN649137">
    <property type="protein sequence ID" value="CBN73953.1"/>
    <property type="molecule type" value="Genomic_DNA"/>
</dbReference>
<feature type="binding site" evidence="11">
    <location>
        <begin position="540"/>
        <end position="541"/>
    </location>
    <ligand>
        <name>5-methyltetrahydropteroyltri-L-glutamate</name>
        <dbReference type="ChEBI" id="CHEBI:58207"/>
    </ligand>
</feature>
<keyword evidence="8 12" id="KW-0479">Metal-binding</keyword>
<comment type="function">
    <text evidence="1">Catalyzes the transfer of a methyl group from 5-methyltetrahydrofolate to homocysteine resulting in methionine formation.</text>
</comment>
<dbReference type="InterPro" id="IPR038071">
    <property type="entry name" value="UROD/MetE-like_sf"/>
</dbReference>
<dbReference type="STRING" id="2880.D8LTQ6"/>
<evidence type="ECO:0000259" key="14">
    <source>
        <dbReference type="Pfam" id="PF01717"/>
    </source>
</evidence>
<dbReference type="CDD" id="cd03311">
    <property type="entry name" value="CIMS_C_terminal_like"/>
    <property type="match status" value="1"/>
</dbReference>
<dbReference type="GO" id="GO:0009086">
    <property type="term" value="P:methionine biosynthetic process"/>
    <property type="evidence" value="ECO:0007669"/>
    <property type="project" value="UniProtKB-KW"/>
</dbReference>
<evidence type="ECO:0000256" key="2">
    <source>
        <dbReference type="ARBA" id="ARBA00004681"/>
    </source>
</evidence>
<accession>D8LTQ6</accession>
<comment type="pathway">
    <text evidence="2">Amino-acid biosynthesis; L-methionine biosynthesis via de novo pathway; L-methionine from L-homocysteine (MetE route): step 1/1.</text>
</comment>
<evidence type="ECO:0000256" key="6">
    <source>
        <dbReference type="ARBA" id="ARBA00022605"/>
    </source>
</evidence>
<feature type="binding site" evidence="11">
    <location>
        <position position="586"/>
    </location>
    <ligand>
        <name>5-methyltetrahydropteroyltri-L-glutamate</name>
        <dbReference type="ChEBI" id="CHEBI:58207"/>
    </ligand>
</feature>
<keyword evidence="9 12" id="KW-0862">Zinc</keyword>
<dbReference type="GO" id="GO:0008270">
    <property type="term" value="F:zinc ion binding"/>
    <property type="evidence" value="ECO:0007669"/>
    <property type="project" value="InterPro"/>
</dbReference>
<evidence type="ECO:0000256" key="11">
    <source>
        <dbReference type="PIRSR" id="PIRSR000382-1"/>
    </source>
</evidence>
<protein>
    <recommendedName>
        <fullName evidence="4">5-methyltetrahydropteroyltriglutamate--homocysteine S-methyltransferase</fullName>
        <ecNumber evidence="4">2.1.1.14</ecNumber>
    </recommendedName>
</protein>
<proteinExistence type="inferred from homology"/>
<feature type="binding site" evidence="11">
    <location>
        <begin position="456"/>
        <end position="458"/>
    </location>
    <ligand>
        <name>L-methionine</name>
        <dbReference type="ChEBI" id="CHEBI:57844"/>
    </ligand>
</feature>
<evidence type="ECO:0000256" key="5">
    <source>
        <dbReference type="ARBA" id="ARBA00022603"/>
    </source>
</evidence>
<keyword evidence="6" id="KW-0028">Amino-acid biosynthesis</keyword>
<feature type="domain" description="Cobalamin-independent methionine synthase MetE N-terminal" evidence="15">
    <location>
        <begin position="7"/>
        <end position="324"/>
    </location>
</feature>
<feature type="binding site" evidence="12">
    <location>
        <position position="751"/>
    </location>
    <ligand>
        <name>Zn(2+)</name>
        <dbReference type="ChEBI" id="CHEBI:29105"/>
        <label>1</label>
        <note>catalytic</note>
    </ligand>
</feature>
<dbReference type="OrthoDB" id="1053771at2759"/>
<evidence type="ECO:0000313" key="17">
    <source>
        <dbReference type="Proteomes" id="UP000002630"/>
    </source>
</evidence>
<dbReference type="InterPro" id="IPR006276">
    <property type="entry name" value="Cobalamin-indep_Met_synthase"/>
</dbReference>
<feature type="binding site" evidence="11">
    <location>
        <begin position="456"/>
        <end position="458"/>
    </location>
    <ligand>
        <name>L-homocysteine</name>
        <dbReference type="ChEBI" id="CHEBI:58199"/>
    </ligand>
</feature>
<dbReference type="GO" id="GO:0032259">
    <property type="term" value="P:methylation"/>
    <property type="evidence" value="ECO:0007669"/>
    <property type="project" value="UniProtKB-KW"/>
</dbReference>
<feature type="binding site" evidence="12">
    <location>
        <position position="666"/>
    </location>
    <ligand>
        <name>Zn(2+)</name>
        <dbReference type="ChEBI" id="CHEBI:29105"/>
        <label>1</label>
        <note>catalytic</note>
    </ligand>
</feature>
<dbReference type="SUPFAM" id="SSF51726">
    <property type="entry name" value="UROD/MetE-like"/>
    <property type="match status" value="2"/>
</dbReference>
<feature type="domain" description="Cobalamin-independent methionine synthase MetE C-terminal/archaeal" evidence="14">
    <location>
        <begin position="451"/>
        <end position="773"/>
    </location>
</feature>
<feature type="binding site" evidence="12">
    <location>
        <position position="690"/>
    </location>
    <ligand>
        <name>Zn(2+)</name>
        <dbReference type="ChEBI" id="CHEBI:29105"/>
        <label>1</label>
        <note>catalytic</note>
    </ligand>
</feature>
<dbReference type="GO" id="GO:0003871">
    <property type="term" value="F:5-methyltetrahydropteroyltriglutamate-homocysteine S-methyltransferase activity"/>
    <property type="evidence" value="ECO:0007669"/>
    <property type="project" value="UniProtKB-EC"/>
</dbReference>
<dbReference type="InParanoid" id="D8LTQ6"/>
<feature type="binding site" evidence="12">
    <location>
        <position position="668"/>
    </location>
    <ligand>
        <name>Zn(2+)</name>
        <dbReference type="ChEBI" id="CHEBI:29105"/>
        <label>1</label>
        <note>catalytic</note>
    </ligand>
</feature>
<dbReference type="PIRSF" id="PIRSF000382">
    <property type="entry name" value="MeTrfase_B12_ind"/>
    <property type="match status" value="1"/>
</dbReference>
<dbReference type="OMA" id="KVMKGML"/>
<dbReference type="EC" id="2.1.1.14" evidence="4"/>
<evidence type="ECO:0000256" key="10">
    <source>
        <dbReference type="ARBA" id="ARBA00023167"/>
    </source>
</evidence>
<dbReference type="UniPathway" id="UPA00051">
    <property type="reaction ID" value="UER00082"/>
</dbReference>
<sequence>MVSNSGALGFPRMGPNREMKFALEKHWRGKMDEASMLAIARDVEQQAWGIQMDAGVGLISAGDHCLYDNMLAWTEYLGAVPKRHAHLAPGNERMFAMARGIDNAPALDMTKFFDTNYHYEVPELETPVALQPNFANYLETISRGIAKMGADRTAPVVLGPVTWVHLARHANAEASEEATTALKDQYLDAILPVYAALIGKLAAMGVQEVQLHEPALVMWDSSKTLAAMFKKAYFANKACPMLSADVKVNLVTFFEDVGAEAYQWVTALPVSAISLDFTRGDSLKLVKGYGFPKDKVLGAGIIDGRSPWAMEPAKVVSLVREVASAIMPANPNGSDNIRVQASCNLQFVPWDVTCEGDLAEKVGGDVLAFAVQKVQEIVALAEAVPKITAGKEAKDIFPVLDKAWKAFSASVTDNTNTAKRLAGLTEASFSRPAPFKERVAAQQKSLKLPVLPTTTIGSFPQTAAVRKLRREFKSGALSAEDYERAIDQQISYAIGIQEALGLDILVHGEAERTDMVEFFGQQFQGFAFTSNGWVQSYGSRCVRPPIIHGDVSRPTAMTTREFKVAQELTLRPVKGMLTGPVTILNWSFPRLDVSRKEQAFQIALAISDEVADLEAAGCKVIQVDEPALREGLPLKPLKKADYLKWATDSFLLSTAIAKPETSIHTHMCYCDFGDCMEAIDRLDADVNSIENARSDNTTLQSFKEFNYKKGLGPGLYDIHSPVVPPVSTLQDKLEGFLKVLPKEQLVCNPDCGLKTRTWPQVLGALRNLVEATRNVRTLNGISDASGQAVTVPSGGHAACCTPVAAH</sequence>
<feature type="binding site" evidence="11">
    <location>
        <position position="624"/>
    </location>
    <ligand>
        <name>L-methionine</name>
        <dbReference type="ChEBI" id="CHEBI:57844"/>
    </ligand>
</feature>
<dbReference type="NCBIfam" id="NF003556">
    <property type="entry name" value="PRK05222.1"/>
    <property type="match status" value="1"/>
</dbReference>
<name>D8LTQ6_ECTSI</name>
<evidence type="ECO:0000256" key="13">
    <source>
        <dbReference type="PIRSR" id="PIRSR000382-3"/>
    </source>
</evidence>
<dbReference type="Gene3D" id="3.20.20.210">
    <property type="match status" value="2"/>
</dbReference>
<dbReference type="PANTHER" id="PTHR30519">
    <property type="entry name" value="5-METHYLTETRAHYDROPTEROYLTRIGLUTAMATE--HOMOCYSTEINE METHYLTRANSFERASE"/>
    <property type="match status" value="1"/>
</dbReference>
<keyword evidence="5 16" id="KW-0489">Methyltransferase</keyword>
<evidence type="ECO:0000256" key="3">
    <source>
        <dbReference type="ARBA" id="ARBA00009553"/>
    </source>
</evidence>
<dbReference type="Proteomes" id="UP000002630">
    <property type="component" value="Linkage Group LG07"/>
</dbReference>
<dbReference type="InterPro" id="IPR002629">
    <property type="entry name" value="Met_Synth_C/arc"/>
</dbReference>
<feature type="binding site" evidence="11">
    <location>
        <position position="116"/>
    </location>
    <ligand>
        <name>5-methyltetrahydropteroyltri-L-glutamate</name>
        <dbReference type="ChEBI" id="CHEBI:58207"/>
    </ligand>
</feature>